<evidence type="ECO:0000256" key="2">
    <source>
        <dbReference type="ARBA" id="ARBA00005790"/>
    </source>
</evidence>
<evidence type="ECO:0000256" key="4">
    <source>
        <dbReference type="ARBA" id="ARBA00016296"/>
    </source>
</evidence>
<evidence type="ECO:0000256" key="11">
    <source>
        <dbReference type="HAMAP-Rule" id="MF_00328"/>
    </source>
</evidence>
<dbReference type="Gene3D" id="3.40.50.300">
    <property type="entry name" value="P-loop containing nucleotide triphosphate hydrolases"/>
    <property type="match status" value="1"/>
</dbReference>
<keyword evidence="7 11" id="KW-0418">Kinase</keyword>
<keyword evidence="5 11" id="KW-0808">Transferase</keyword>
<dbReference type="RefSeq" id="WP_197555166.1">
    <property type="nucleotide sequence ID" value="NZ_CP063212.1"/>
</dbReference>
<accession>A0A7M1R367</accession>
<keyword evidence="8 11" id="KW-0067">ATP-binding</keyword>
<evidence type="ECO:0000256" key="10">
    <source>
        <dbReference type="ARBA" id="ARBA00048594"/>
    </source>
</evidence>
<dbReference type="EC" id="2.7.4.8" evidence="3 11"/>
<dbReference type="SMART" id="SM00072">
    <property type="entry name" value="GuKc"/>
    <property type="match status" value="1"/>
</dbReference>
<evidence type="ECO:0000256" key="5">
    <source>
        <dbReference type="ARBA" id="ARBA00022679"/>
    </source>
</evidence>
<dbReference type="InterPro" id="IPR020590">
    <property type="entry name" value="Guanylate_kinase_CS"/>
</dbReference>
<comment type="subcellular location">
    <subcellularLocation>
        <location evidence="11">Cytoplasm</location>
    </subcellularLocation>
</comment>
<dbReference type="AlphaFoldDB" id="A0A7M1R367"/>
<dbReference type="InterPro" id="IPR017665">
    <property type="entry name" value="Guanylate_kinase"/>
</dbReference>
<evidence type="ECO:0000256" key="6">
    <source>
        <dbReference type="ARBA" id="ARBA00022741"/>
    </source>
</evidence>
<keyword evidence="6 11" id="KW-0547">Nucleotide-binding</keyword>
<dbReference type="CDD" id="cd00071">
    <property type="entry name" value="GMPK"/>
    <property type="match status" value="1"/>
</dbReference>
<dbReference type="PROSITE" id="PS50052">
    <property type="entry name" value="GUANYLATE_KINASE_2"/>
    <property type="match status" value="1"/>
</dbReference>
<dbReference type="PROSITE" id="PS00856">
    <property type="entry name" value="GUANYLATE_KINASE_1"/>
    <property type="match status" value="1"/>
</dbReference>
<dbReference type="SUPFAM" id="SSF52540">
    <property type="entry name" value="P-loop containing nucleoside triphosphate hydrolases"/>
    <property type="match status" value="1"/>
</dbReference>
<evidence type="ECO:0000256" key="9">
    <source>
        <dbReference type="ARBA" id="ARBA00030128"/>
    </source>
</evidence>
<comment type="function">
    <text evidence="1 11">Essential for recycling GMP and indirectly, cGMP.</text>
</comment>
<gene>
    <name evidence="11 13" type="primary">gmk</name>
    <name evidence="13" type="ORF">INS90_04880</name>
</gene>
<dbReference type="GO" id="GO:0004385">
    <property type="term" value="F:GMP kinase activity"/>
    <property type="evidence" value="ECO:0007669"/>
    <property type="project" value="UniProtKB-UniRule"/>
</dbReference>
<evidence type="ECO:0000256" key="1">
    <source>
        <dbReference type="ARBA" id="ARBA00003531"/>
    </source>
</evidence>
<dbReference type="InterPro" id="IPR008145">
    <property type="entry name" value="GK/Ca_channel_bsu"/>
</dbReference>
<dbReference type="InterPro" id="IPR027417">
    <property type="entry name" value="P-loop_NTPase"/>
</dbReference>
<dbReference type="PANTHER" id="PTHR23117:SF13">
    <property type="entry name" value="GUANYLATE KINASE"/>
    <property type="match status" value="1"/>
</dbReference>
<evidence type="ECO:0000313" key="13">
    <source>
        <dbReference type="EMBL" id="QOR48593.1"/>
    </source>
</evidence>
<evidence type="ECO:0000259" key="12">
    <source>
        <dbReference type="PROSITE" id="PS50052"/>
    </source>
</evidence>
<feature type="binding site" evidence="11">
    <location>
        <begin position="8"/>
        <end position="15"/>
    </location>
    <ligand>
        <name>ATP</name>
        <dbReference type="ChEBI" id="CHEBI:30616"/>
    </ligand>
</feature>
<reference evidence="13 14" key="1">
    <citation type="submission" date="2020-10" db="EMBL/GenBank/DDBJ databases">
        <title>Trueperella pecoris sp. nov. isolated from bovine and porcine specimens.</title>
        <authorList>
            <person name="Schoenecker L."/>
            <person name="Schnydrig P."/>
            <person name="Brodard I."/>
            <person name="Thomann A."/>
            <person name="Hemphill A."/>
            <person name="Rodriguez-Campos S."/>
            <person name="Perreten V."/>
            <person name="Jores J."/>
            <person name="Kittl S."/>
        </authorList>
    </citation>
    <scope>NUCLEOTIDE SEQUENCE [LARGE SCALE GENOMIC DNA]</scope>
    <source>
        <strain evidence="13 14">19OD0592</strain>
    </source>
</reference>
<comment type="similarity">
    <text evidence="2 11">Belongs to the guanylate kinase family.</text>
</comment>
<evidence type="ECO:0000313" key="14">
    <source>
        <dbReference type="Proteomes" id="UP000594961"/>
    </source>
</evidence>
<organism evidence="13 14">
    <name type="scientific">Trueperella pecoris</name>
    <dbReference type="NCBI Taxonomy" id="2733571"/>
    <lineage>
        <taxon>Bacteria</taxon>
        <taxon>Bacillati</taxon>
        <taxon>Actinomycetota</taxon>
        <taxon>Actinomycetes</taxon>
        <taxon>Actinomycetales</taxon>
        <taxon>Actinomycetaceae</taxon>
        <taxon>Trueperella</taxon>
    </lineage>
</organism>
<evidence type="ECO:0000256" key="8">
    <source>
        <dbReference type="ARBA" id="ARBA00022840"/>
    </source>
</evidence>
<dbReference type="PANTHER" id="PTHR23117">
    <property type="entry name" value="GUANYLATE KINASE-RELATED"/>
    <property type="match status" value="1"/>
</dbReference>
<dbReference type="GO" id="GO:0005829">
    <property type="term" value="C:cytosol"/>
    <property type="evidence" value="ECO:0007669"/>
    <property type="project" value="TreeGrafter"/>
</dbReference>
<sequence length="183" mass="20237">MQAFVLTGPTAVGKGTVIAELVKAMPDLWFSVSATTRSPRPGEVDGNNYHFITHEQFDRMVADGQMLEWAVVHGQNKYGTPRGPVEKALAEGHTVLLEVDLDGARQIRKSMPEVTQIFLAPPSWEELEARLKGRGTEGEAEQRRRLETAKVELAAEGEFDVVVVNNTVAQATEDLLKIMDPKR</sequence>
<proteinExistence type="inferred from homology"/>
<dbReference type="EMBL" id="CP063212">
    <property type="protein sequence ID" value="QOR48593.1"/>
    <property type="molecule type" value="Genomic_DNA"/>
</dbReference>
<dbReference type="GO" id="GO:0005524">
    <property type="term" value="F:ATP binding"/>
    <property type="evidence" value="ECO:0007669"/>
    <property type="project" value="UniProtKB-UniRule"/>
</dbReference>
<protein>
    <recommendedName>
        <fullName evidence="4 11">Guanylate kinase</fullName>
        <ecNumber evidence="3 11">2.7.4.8</ecNumber>
    </recommendedName>
    <alternativeName>
        <fullName evidence="9 11">GMP kinase</fullName>
    </alternativeName>
</protein>
<dbReference type="HAMAP" id="MF_00328">
    <property type="entry name" value="Guanylate_kinase"/>
    <property type="match status" value="1"/>
</dbReference>
<dbReference type="InterPro" id="IPR008144">
    <property type="entry name" value="Guanylate_kin-like_dom"/>
</dbReference>
<dbReference type="FunFam" id="3.30.63.10:FF:000002">
    <property type="entry name" value="Guanylate kinase 1"/>
    <property type="match status" value="1"/>
</dbReference>
<dbReference type="NCBIfam" id="TIGR03263">
    <property type="entry name" value="guanyl_kin"/>
    <property type="match status" value="1"/>
</dbReference>
<name>A0A7M1R367_9ACTO</name>
<evidence type="ECO:0000256" key="3">
    <source>
        <dbReference type="ARBA" id="ARBA00012961"/>
    </source>
</evidence>
<evidence type="ECO:0000256" key="7">
    <source>
        <dbReference type="ARBA" id="ARBA00022777"/>
    </source>
</evidence>
<dbReference type="Pfam" id="PF00625">
    <property type="entry name" value="Guanylate_kin"/>
    <property type="match status" value="1"/>
</dbReference>
<keyword evidence="11" id="KW-0963">Cytoplasm</keyword>
<feature type="domain" description="Guanylate kinase-like" evidence="12">
    <location>
        <begin position="1"/>
        <end position="180"/>
    </location>
</feature>
<dbReference type="Gene3D" id="3.30.63.10">
    <property type="entry name" value="Guanylate Kinase phosphate binding domain"/>
    <property type="match status" value="1"/>
</dbReference>
<comment type="catalytic activity">
    <reaction evidence="10 11">
        <text>GMP + ATP = GDP + ADP</text>
        <dbReference type="Rhea" id="RHEA:20780"/>
        <dbReference type="ChEBI" id="CHEBI:30616"/>
        <dbReference type="ChEBI" id="CHEBI:58115"/>
        <dbReference type="ChEBI" id="CHEBI:58189"/>
        <dbReference type="ChEBI" id="CHEBI:456216"/>
        <dbReference type="EC" id="2.7.4.8"/>
    </reaction>
</comment>
<dbReference type="Proteomes" id="UP000594961">
    <property type="component" value="Chromosome"/>
</dbReference>